<comment type="caution">
    <text evidence="1">The sequence shown here is derived from an EMBL/GenBank/DDBJ whole genome shotgun (WGS) entry which is preliminary data.</text>
</comment>
<protein>
    <submittedName>
        <fullName evidence="1">Uncharacterized protein</fullName>
    </submittedName>
</protein>
<organism evidence="1 2">
    <name type="scientific">Candidatus Collierbacteria bacterium GW2011_GWA2_44_99</name>
    <dbReference type="NCBI Taxonomy" id="1618380"/>
    <lineage>
        <taxon>Bacteria</taxon>
        <taxon>Candidatus Collieribacteriota</taxon>
    </lineage>
</organism>
<dbReference type="EMBL" id="LCJW01000022">
    <property type="protein sequence ID" value="KKT85773.1"/>
    <property type="molecule type" value="Genomic_DNA"/>
</dbReference>
<evidence type="ECO:0000313" key="2">
    <source>
        <dbReference type="Proteomes" id="UP000034797"/>
    </source>
</evidence>
<dbReference type="Proteomes" id="UP000034797">
    <property type="component" value="Unassembled WGS sequence"/>
</dbReference>
<evidence type="ECO:0000313" key="1">
    <source>
        <dbReference type="EMBL" id="KKT85773.1"/>
    </source>
</evidence>
<gene>
    <name evidence="1" type="ORF">UW84_C0022G0005</name>
</gene>
<dbReference type="AlphaFoldDB" id="A0A0G1KQF0"/>
<name>A0A0G1KQF0_9BACT</name>
<sequence>MSDKNSFEVAPGPWGMEKKANGRVEVNLPGDVMVLKVKPNESGVLYFSNGEKVVIMDELNRNGVGVDVNVHGSLIETEVKMEDFKPTIDDGFAELILKSWPEGSMLLKNLVVHGILTNNGVEYRVLRNNGEPVSFVKDHYMYIPVVDGNKTDFSDK</sequence>
<proteinExistence type="predicted"/>
<accession>A0A0G1KQF0</accession>
<reference evidence="1 2" key="1">
    <citation type="journal article" date="2015" name="Nature">
        <title>rRNA introns, odd ribosomes, and small enigmatic genomes across a large radiation of phyla.</title>
        <authorList>
            <person name="Brown C.T."/>
            <person name="Hug L.A."/>
            <person name="Thomas B.C."/>
            <person name="Sharon I."/>
            <person name="Castelle C.J."/>
            <person name="Singh A."/>
            <person name="Wilkins M.J."/>
            <person name="Williams K.H."/>
            <person name="Banfield J.F."/>
        </authorList>
    </citation>
    <scope>NUCLEOTIDE SEQUENCE [LARGE SCALE GENOMIC DNA]</scope>
</reference>